<dbReference type="EMBL" id="BAABFU010000002">
    <property type="protein sequence ID" value="GAA4350141.1"/>
    <property type="molecule type" value="Genomic_DNA"/>
</dbReference>
<feature type="binding site" evidence="10">
    <location>
        <position position="673"/>
    </location>
    <ligand>
        <name>Zn(2+)</name>
        <dbReference type="ChEBI" id="CHEBI:29105"/>
        <note>catalytic</note>
    </ligand>
</feature>
<feature type="binding site" evidence="10">
    <location>
        <position position="649"/>
    </location>
    <ligand>
        <name>Zn(2+)</name>
        <dbReference type="ChEBI" id="CHEBI:29105"/>
        <note>catalytic</note>
    </ligand>
</feature>
<reference evidence="14" key="1">
    <citation type="journal article" date="2019" name="Int. J. Syst. Evol. Microbiol.">
        <title>The Global Catalogue of Microorganisms (GCM) 10K type strain sequencing project: providing services to taxonomists for standard genome sequencing and annotation.</title>
        <authorList>
            <consortium name="The Broad Institute Genomics Platform"/>
            <consortium name="The Broad Institute Genome Sequencing Center for Infectious Disease"/>
            <person name="Wu L."/>
            <person name="Ma J."/>
        </authorList>
    </citation>
    <scope>NUCLEOTIDE SEQUENCE [LARGE SCALE GENOMIC DNA]</scope>
    <source>
        <strain evidence="14">JCM 17727</strain>
    </source>
</reference>
<dbReference type="InterPro" id="IPR038071">
    <property type="entry name" value="UROD/MetE-like_sf"/>
</dbReference>
<dbReference type="Pfam" id="PF01717">
    <property type="entry name" value="Meth_synt_2"/>
    <property type="match status" value="1"/>
</dbReference>
<feature type="binding site" evidence="10">
    <location>
        <position position="569"/>
    </location>
    <ligand>
        <name>5-methyltetrahydropteroyltri-L-glutamate</name>
        <dbReference type="ChEBI" id="CHEBI:58207"/>
    </ligand>
</feature>
<feature type="binding site" evidence="10">
    <location>
        <position position="116"/>
    </location>
    <ligand>
        <name>5-methyltetrahydropteroyltri-L-glutamate</name>
        <dbReference type="ChEBI" id="CHEBI:58207"/>
    </ligand>
</feature>
<feature type="binding site" evidence="10">
    <location>
        <begin position="523"/>
        <end position="524"/>
    </location>
    <ligand>
        <name>5-methyltetrahydropteroyltri-L-glutamate</name>
        <dbReference type="ChEBI" id="CHEBI:58207"/>
    </ligand>
</feature>
<comment type="pathway">
    <text evidence="2 10">Amino-acid biosynthesis; L-methionine biosynthesis via de novo pathway; L-methionine from L-homocysteine (MetE route): step 1/1.</text>
</comment>
<dbReference type="RefSeq" id="WP_223578358.1">
    <property type="nucleotide sequence ID" value="NZ_BAABFU010000002.1"/>
</dbReference>
<evidence type="ECO:0000313" key="13">
    <source>
        <dbReference type="EMBL" id="GAA4350141.1"/>
    </source>
</evidence>
<dbReference type="Proteomes" id="UP001501294">
    <property type="component" value="Unassembled WGS sequence"/>
</dbReference>
<feature type="binding site" evidence="10">
    <location>
        <position position="607"/>
    </location>
    <ligand>
        <name>L-methionine</name>
        <dbReference type="ChEBI" id="CHEBI:57844"/>
    </ligand>
</feature>
<proteinExistence type="inferred from homology"/>
<evidence type="ECO:0000256" key="5">
    <source>
        <dbReference type="ARBA" id="ARBA00022605"/>
    </source>
</evidence>
<dbReference type="SUPFAM" id="SSF51726">
    <property type="entry name" value="UROD/MetE-like"/>
    <property type="match status" value="2"/>
</dbReference>
<dbReference type="CDD" id="cd03311">
    <property type="entry name" value="CIMS_C_terminal_like"/>
    <property type="match status" value="1"/>
</dbReference>
<dbReference type="Gene3D" id="3.20.20.210">
    <property type="match status" value="2"/>
</dbReference>
<gene>
    <name evidence="10 13" type="primary">metE</name>
    <name evidence="13" type="ORF">GCM10023150_15420</name>
</gene>
<keyword evidence="7 10" id="KW-0479">Metal-binding</keyword>
<evidence type="ECO:0000256" key="6">
    <source>
        <dbReference type="ARBA" id="ARBA00022679"/>
    </source>
</evidence>
<dbReference type="EC" id="2.1.1.14" evidence="10"/>
<comment type="cofactor">
    <cofactor evidence="10">
        <name>Zn(2+)</name>
        <dbReference type="ChEBI" id="CHEBI:29105"/>
    </cofactor>
    <text evidence="10">Binds 1 zinc ion per subunit.</text>
</comment>
<evidence type="ECO:0000256" key="4">
    <source>
        <dbReference type="ARBA" id="ARBA00022603"/>
    </source>
</evidence>
<name>A0ABP8I2S8_9GAMM</name>
<comment type="similarity">
    <text evidence="3 10">Belongs to the vitamin-B12 independent methionine synthase family.</text>
</comment>
<sequence length="764" mass="86479">MAQSHLLGLPRIGAKRELKFALEKYWRGEISQEELQQVARSIRQQNWSSALDKGIDWLTVGDFSFYDQVLDTSILLGVTPERFEDGQADNLLDNYFRIARGSAPQGSQVQPSEMTKWFNTNYHYIVPEFTQDQRFSLNLDLLLPQIEQAKELSSKVKVQLIGPVTYLWLGKSREQVDFDKLSLLPQLVKTYQQLLNNLEQQGIEWVQIEEPILALDLDDVWLNAITQAYTELGTDAGLKLLLTTYFGHVTDKLDRIAELPLDGLHLDVVSGGVEQLAEVAHNWPKSKVLSVGIVNGRNVWRNDLKSSVNTLLQSKERYGDNLWVSSSCSLLHSPVDLNSEQKLDNELQSWLAFAEQKVQEIADLSKALTQGQEAIKESLKVSDEAVASKKASSRVHNSDVQECVSAISDAQRQRQSEFALRKVAQREHFQFPPLATTTIGSFPQTDSIRQARRAFKAQDIDEQQYTQAIQKEIQQAIHEQEAIGLDVLVHGEAERNDMVEYFGEQLNGFAFTQFGWVQSYGSRCVKPPIIYGDVSRKQAITVEWSKYAQSLSEKKVKGMLTGPTTILAWSFEREDLPAPQIADQIALALRDEVLDLEKNGIDVIQIDEPAFRELLPLRKSEQPQYLEWSVNAFRLSAAGVADTTQIHTHMCYSEFNEIIDSIARLDADVITIESSRSDMELLQTFNDFKYPNEIGPGVYDIHSPRIPTKEEVSDLIEQAAKHIPVDQLWVNPDCGLKTRNWDQVRPALKNLVDAAVEARQKLSA</sequence>
<comment type="caution">
    <text evidence="13">The sequence shown here is derived from an EMBL/GenBank/DDBJ whole genome shotgun (WGS) entry which is preliminary data.</text>
</comment>
<evidence type="ECO:0000256" key="2">
    <source>
        <dbReference type="ARBA" id="ARBA00004681"/>
    </source>
</evidence>
<accession>A0ABP8I2S8</accession>
<feature type="binding site" evidence="10">
    <location>
        <position position="734"/>
    </location>
    <ligand>
        <name>Zn(2+)</name>
        <dbReference type="ChEBI" id="CHEBI:29105"/>
        <note>catalytic</note>
    </ligand>
</feature>
<feature type="binding site" evidence="10">
    <location>
        <begin position="439"/>
        <end position="441"/>
    </location>
    <ligand>
        <name>L-methionine</name>
        <dbReference type="ChEBI" id="CHEBI:57844"/>
    </ligand>
</feature>
<keyword evidence="8 10" id="KW-0862">Zinc</keyword>
<dbReference type="PIRSF" id="PIRSF000382">
    <property type="entry name" value="MeTrfase_B12_ind"/>
    <property type="match status" value="1"/>
</dbReference>
<protein>
    <recommendedName>
        <fullName evidence="10">5-methyltetrahydropteroyltriglutamate--homocysteine methyltransferase</fullName>
        <ecNumber evidence="10">2.1.1.14</ecNumber>
    </recommendedName>
    <alternativeName>
        <fullName evidence="10">Cobalamin-independent methionine synthase</fullName>
    </alternativeName>
    <alternativeName>
        <fullName evidence="10">Methionine synthase, vitamin-B12 independent isozyme</fullName>
    </alternativeName>
</protein>
<feature type="binding site" evidence="10">
    <location>
        <position position="492"/>
    </location>
    <ligand>
        <name>L-methionine</name>
        <dbReference type="ChEBI" id="CHEBI:57844"/>
    </ligand>
</feature>
<dbReference type="InterPro" id="IPR013215">
    <property type="entry name" value="Cbl-indep_Met_Synth_N"/>
</dbReference>
<dbReference type="CDD" id="cd03312">
    <property type="entry name" value="CIMS_N_terminal_like"/>
    <property type="match status" value="1"/>
</dbReference>
<keyword evidence="5 10" id="KW-0028">Amino-acid biosynthesis</keyword>
<evidence type="ECO:0000256" key="3">
    <source>
        <dbReference type="ARBA" id="ARBA00009553"/>
    </source>
</evidence>
<evidence type="ECO:0000259" key="11">
    <source>
        <dbReference type="Pfam" id="PF01717"/>
    </source>
</evidence>
<evidence type="ECO:0000256" key="1">
    <source>
        <dbReference type="ARBA" id="ARBA00002777"/>
    </source>
</evidence>
<organism evidence="13 14">
    <name type="scientific">Kangiella taiwanensis</name>
    <dbReference type="NCBI Taxonomy" id="1079179"/>
    <lineage>
        <taxon>Bacteria</taxon>
        <taxon>Pseudomonadati</taxon>
        <taxon>Pseudomonadota</taxon>
        <taxon>Gammaproteobacteria</taxon>
        <taxon>Kangiellales</taxon>
        <taxon>Kangiellaceae</taxon>
        <taxon>Kangiella</taxon>
    </lineage>
</organism>
<evidence type="ECO:0000256" key="9">
    <source>
        <dbReference type="ARBA" id="ARBA00023167"/>
    </source>
</evidence>
<keyword evidence="4 10" id="KW-0489">Methyltransferase</keyword>
<evidence type="ECO:0000256" key="10">
    <source>
        <dbReference type="HAMAP-Rule" id="MF_00172"/>
    </source>
</evidence>
<dbReference type="Pfam" id="PF08267">
    <property type="entry name" value="Meth_synt_1"/>
    <property type="match status" value="1"/>
</dbReference>
<feature type="binding site" evidence="10">
    <location>
        <position position="492"/>
    </location>
    <ligand>
        <name>L-homocysteine</name>
        <dbReference type="ChEBI" id="CHEBI:58199"/>
    </ligand>
</feature>
<evidence type="ECO:0000256" key="7">
    <source>
        <dbReference type="ARBA" id="ARBA00022723"/>
    </source>
</evidence>
<evidence type="ECO:0000259" key="12">
    <source>
        <dbReference type="Pfam" id="PF08267"/>
    </source>
</evidence>
<dbReference type="PANTHER" id="PTHR30519">
    <property type="entry name" value="5-METHYLTETRAHYDROPTEROYLTRIGLUTAMATE--HOMOCYSTEINE METHYLTRANSFERASE"/>
    <property type="match status" value="1"/>
</dbReference>
<feature type="binding site" evidence="10">
    <location>
        <position position="651"/>
    </location>
    <ligand>
        <name>Zn(2+)</name>
        <dbReference type="ChEBI" id="CHEBI:29105"/>
        <note>catalytic</note>
    </ligand>
</feature>
<dbReference type="NCBIfam" id="TIGR01371">
    <property type="entry name" value="met_syn_B12ind"/>
    <property type="match status" value="1"/>
</dbReference>
<dbReference type="NCBIfam" id="NF003556">
    <property type="entry name" value="PRK05222.1"/>
    <property type="match status" value="1"/>
</dbReference>
<feature type="binding site" evidence="10">
    <location>
        <position position="607"/>
    </location>
    <ligand>
        <name>L-homocysteine</name>
        <dbReference type="ChEBI" id="CHEBI:58199"/>
    </ligand>
</feature>
<keyword evidence="9 10" id="KW-0486">Methionine biosynthesis</keyword>
<feature type="binding site" evidence="10">
    <location>
        <begin position="439"/>
        <end position="441"/>
    </location>
    <ligand>
        <name>L-homocysteine</name>
        <dbReference type="ChEBI" id="CHEBI:58199"/>
    </ligand>
</feature>
<feature type="binding site" evidence="10">
    <location>
        <begin position="16"/>
        <end position="19"/>
    </location>
    <ligand>
        <name>5-methyltetrahydropteroyltri-L-glutamate</name>
        <dbReference type="ChEBI" id="CHEBI:58207"/>
    </ligand>
</feature>
<evidence type="ECO:0000313" key="14">
    <source>
        <dbReference type="Proteomes" id="UP001501294"/>
    </source>
</evidence>
<feature type="domain" description="Cobalamin-independent methionine synthase MetE N-terminal" evidence="12">
    <location>
        <begin position="4"/>
        <end position="315"/>
    </location>
</feature>
<dbReference type="InterPro" id="IPR006276">
    <property type="entry name" value="Cobalamin-indep_Met_synthase"/>
</dbReference>
<keyword evidence="6 10" id="KW-0808">Transferase</keyword>
<comment type="function">
    <text evidence="1 10">Catalyzes the transfer of a methyl group from 5-methyltetrahydrofolate to homocysteine resulting in methionine formation.</text>
</comment>
<feature type="binding site" evidence="10">
    <location>
        <position position="613"/>
    </location>
    <ligand>
        <name>5-methyltetrahydropteroyltri-L-glutamate</name>
        <dbReference type="ChEBI" id="CHEBI:58207"/>
    </ligand>
</feature>
<feature type="active site" description="Proton donor" evidence="10">
    <location>
        <position position="702"/>
    </location>
</feature>
<keyword evidence="14" id="KW-1185">Reference proteome</keyword>
<dbReference type="InterPro" id="IPR002629">
    <property type="entry name" value="Met_Synth_C/arc"/>
</dbReference>
<evidence type="ECO:0000256" key="8">
    <source>
        <dbReference type="ARBA" id="ARBA00022833"/>
    </source>
</evidence>
<feature type="domain" description="Cobalamin-independent methionine synthase MetE C-terminal/archaeal" evidence="11">
    <location>
        <begin position="434"/>
        <end position="755"/>
    </location>
</feature>
<keyword evidence="10" id="KW-0677">Repeat</keyword>
<comment type="catalytic activity">
    <reaction evidence="10">
        <text>5-methyltetrahydropteroyltri-L-glutamate + L-homocysteine = tetrahydropteroyltri-L-glutamate + L-methionine</text>
        <dbReference type="Rhea" id="RHEA:21196"/>
        <dbReference type="ChEBI" id="CHEBI:57844"/>
        <dbReference type="ChEBI" id="CHEBI:58140"/>
        <dbReference type="ChEBI" id="CHEBI:58199"/>
        <dbReference type="ChEBI" id="CHEBI:58207"/>
        <dbReference type="EC" id="2.1.1.14"/>
    </reaction>
</comment>
<dbReference type="HAMAP" id="MF_00172">
    <property type="entry name" value="Meth_synth"/>
    <property type="match status" value="1"/>
</dbReference>